<sequence>MESSTSTVTVEVQGAEDSSLGYYIPLITAIVFYLVTTILTLIEFSEAQDSNNNNNSSSVSQHSEEPTAGRRHYRHRPDHVGSGHHNSSPHAGGNQPSDNTKANGDSNRRLFYKYLLQSQICRLVLLPMSFFFSATYQITSIVSQTLPTLSFAISYAILVLFYAQVTITAAGAGATSTAATTGGNGAAAVAANGSGSGVASAAASSVRGVFDLVQMEKTVARWSYGIYALVVALNCVVPILESKSLQIILWSMLSTIYAVLFFSMAFYGSKIMAMLRGNMVDGLACRLVIMSTVCCIAFMTRAILFSWDVYCAKYKVGRFFPKLPDWWNGNYANNEFGRNVMGYLLIEWLPAAIVLALMHKKRREPTSSGRNAGAEETVAALEAGQYSPLVLDQHGQHPQENRKNVSIGTGVKRSYSANGGMAIPHARTQPYVQQHQNQRAVASSFASSMGGMISRSGSGGRSSEAASLLGGKSQSAIATPSYGAADD</sequence>
<feature type="region of interest" description="Disordered" evidence="1">
    <location>
        <begin position="452"/>
        <end position="487"/>
    </location>
</feature>
<organism evidence="3">
    <name type="scientific">Chaetoceros debilis</name>
    <dbReference type="NCBI Taxonomy" id="122233"/>
    <lineage>
        <taxon>Eukaryota</taxon>
        <taxon>Sar</taxon>
        <taxon>Stramenopiles</taxon>
        <taxon>Ochrophyta</taxon>
        <taxon>Bacillariophyta</taxon>
        <taxon>Coscinodiscophyceae</taxon>
        <taxon>Chaetocerotophycidae</taxon>
        <taxon>Chaetocerotales</taxon>
        <taxon>Chaetocerotaceae</taxon>
        <taxon>Chaetoceros</taxon>
    </lineage>
</organism>
<dbReference type="AlphaFoldDB" id="A0A7S3PYK1"/>
<evidence type="ECO:0000313" key="3">
    <source>
        <dbReference type="EMBL" id="CAE0459448.1"/>
    </source>
</evidence>
<feature type="transmembrane region" description="Helical" evidence="2">
    <location>
        <begin position="287"/>
        <end position="307"/>
    </location>
</feature>
<keyword evidence="2" id="KW-0812">Transmembrane</keyword>
<reference evidence="3" key="1">
    <citation type="submission" date="2021-01" db="EMBL/GenBank/DDBJ databases">
        <authorList>
            <person name="Corre E."/>
            <person name="Pelletier E."/>
            <person name="Niang G."/>
            <person name="Scheremetjew M."/>
            <person name="Finn R."/>
            <person name="Kale V."/>
            <person name="Holt S."/>
            <person name="Cochrane G."/>
            <person name="Meng A."/>
            <person name="Brown T."/>
            <person name="Cohen L."/>
        </authorList>
    </citation>
    <scope>NUCLEOTIDE SEQUENCE</scope>
    <source>
        <strain evidence="3">MM31A-1</strain>
    </source>
</reference>
<keyword evidence="2" id="KW-0472">Membrane</keyword>
<evidence type="ECO:0000256" key="2">
    <source>
        <dbReference type="SAM" id="Phobius"/>
    </source>
</evidence>
<proteinExistence type="predicted"/>
<dbReference type="EMBL" id="HBIO01005944">
    <property type="protein sequence ID" value="CAE0459448.1"/>
    <property type="molecule type" value="Transcribed_RNA"/>
</dbReference>
<feature type="transmembrane region" description="Helical" evidence="2">
    <location>
        <begin position="340"/>
        <end position="358"/>
    </location>
</feature>
<feature type="region of interest" description="Disordered" evidence="1">
    <location>
        <begin position="49"/>
        <end position="103"/>
    </location>
</feature>
<evidence type="ECO:0000256" key="1">
    <source>
        <dbReference type="SAM" id="MobiDB-lite"/>
    </source>
</evidence>
<feature type="transmembrane region" description="Helical" evidence="2">
    <location>
        <begin position="120"/>
        <end position="139"/>
    </location>
</feature>
<feature type="compositionally biased region" description="Low complexity" evidence="1">
    <location>
        <begin position="452"/>
        <end position="471"/>
    </location>
</feature>
<feature type="transmembrane region" description="Helical" evidence="2">
    <location>
        <begin position="20"/>
        <end position="42"/>
    </location>
</feature>
<feature type="transmembrane region" description="Helical" evidence="2">
    <location>
        <begin position="145"/>
        <end position="163"/>
    </location>
</feature>
<feature type="compositionally biased region" description="Low complexity" evidence="1">
    <location>
        <begin position="50"/>
        <end position="60"/>
    </location>
</feature>
<accession>A0A7S3PYK1</accession>
<feature type="transmembrane region" description="Helical" evidence="2">
    <location>
        <begin position="224"/>
        <end position="241"/>
    </location>
</feature>
<name>A0A7S3PYK1_9STRA</name>
<keyword evidence="2" id="KW-1133">Transmembrane helix</keyword>
<feature type="compositionally biased region" description="Polar residues" evidence="1">
    <location>
        <begin position="84"/>
        <end position="103"/>
    </location>
</feature>
<protein>
    <recommendedName>
        <fullName evidence="4">THH1/TOM1/TOM3 domain-containing protein</fullName>
    </recommendedName>
</protein>
<gene>
    <name evidence="3" type="ORF">CDEB00056_LOCUS4289</name>
</gene>
<feature type="transmembrane region" description="Helical" evidence="2">
    <location>
        <begin position="247"/>
        <end position="267"/>
    </location>
</feature>
<evidence type="ECO:0008006" key="4">
    <source>
        <dbReference type="Google" id="ProtNLM"/>
    </source>
</evidence>